<keyword evidence="3" id="KW-1185">Reference proteome</keyword>
<feature type="non-terminal residue" evidence="2">
    <location>
        <position position="53"/>
    </location>
</feature>
<dbReference type="EMBL" id="CAUYUJ010017020">
    <property type="protein sequence ID" value="CAK0870959.1"/>
    <property type="molecule type" value="Genomic_DNA"/>
</dbReference>
<feature type="region of interest" description="Disordered" evidence="1">
    <location>
        <begin position="1"/>
        <end position="53"/>
    </location>
</feature>
<feature type="non-terminal residue" evidence="2">
    <location>
        <position position="1"/>
    </location>
</feature>
<accession>A0ABN9VF90</accession>
<comment type="caution">
    <text evidence="2">The sequence shown here is derived from an EMBL/GenBank/DDBJ whole genome shotgun (WGS) entry which is preliminary data.</text>
</comment>
<gene>
    <name evidence="2" type="ORF">PCOR1329_LOCUS56925</name>
</gene>
<evidence type="ECO:0000313" key="2">
    <source>
        <dbReference type="EMBL" id="CAK0870959.1"/>
    </source>
</evidence>
<evidence type="ECO:0000256" key="1">
    <source>
        <dbReference type="SAM" id="MobiDB-lite"/>
    </source>
</evidence>
<feature type="compositionally biased region" description="Basic and acidic residues" evidence="1">
    <location>
        <begin position="8"/>
        <end position="24"/>
    </location>
</feature>
<dbReference type="Proteomes" id="UP001189429">
    <property type="component" value="Unassembled WGS sequence"/>
</dbReference>
<protein>
    <submittedName>
        <fullName evidence="2">Uncharacterized protein</fullName>
    </submittedName>
</protein>
<name>A0ABN9VF90_9DINO</name>
<proteinExistence type="predicted"/>
<organism evidence="2 3">
    <name type="scientific">Prorocentrum cordatum</name>
    <dbReference type="NCBI Taxonomy" id="2364126"/>
    <lineage>
        <taxon>Eukaryota</taxon>
        <taxon>Sar</taxon>
        <taxon>Alveolata</taxon>
        <taxon>Dinophyceae</taxon>
        <taxon>Prorocentrales</taxon>
        <taxon>Prorocentraceae</taxon>
        <taxon>Prorocentrum</taxon>
    </lineage>
</organism>
<reference evidence="2" key="1">
    <citation type="submission" date="2023-10" db="EMBL/GenBank/DDBJ databases">
        <authorList>
            <person name="Chen Y."/>
            <person name="Shah S."/>
            <person name="Dougan E. K."/>
            <person name="Thang M."/>
            <person name="Chan C."/>
        </authorList>
    </citation>
    <scope>NUCLEOTIDE SEQUENCE [LARGE SCALE GENOMIC DNA]</scope>
</reference>
<sequence length="53" mass="6218">RVQVDQHYAPEDPRWARLLQEHAQRQPRLRARADDAAGGEAGDRSRRRAREEL</sequence>
<evidence type="ECO:0000313" key="3">
    <source>
        <dbReference type="Proteomes" id="UP001189429"/>
    </source>
</evidence>
<feature type="compositionally biased region" description="Basic and acidic residues" evidence="1">
    <location>
        <begin position="31"/>
        <end position="53"/>
    </location>
</feature>